<evidence type="ECO:0000313" key="4">
    <source>
        <dbReference type="Proteomes" id="UP000228996"/>
    </source>
</evidence>
<proteinExistence type="inferred from homology"/>
<dbReference type="InterPro" id="IPR043128">
    <property type="entry name" value="Rev_trsase/Diguanyl_cyclase"/>
</dbReference>
<dbReference type="GO" id="GO:0003887">
    <property type="term" value="F:DNA-directed DNA polymerase activity"/>
    <property type="evidence" value="ECO:0007669"/>
    <property type="project" value="InterPro"/>
</dbReference>
<dbReference type="InterPro" id="IPR017961">
    <property type="entry name" value="DNA_pol_Y-fam_little_finger"/>
</dbReference>
<dbReference type="InterPro" id="IPR050116">
    <property type="entry name" value="DNA_polymerase-Y"/>
</dbReference>
<sequence>MPTILHLDMDSYFASVEQQFNQSLVGKPVGVIKAEGRTCIIAASREAKKFGVKTGCNIWDAKTLCPKIALVSAHFGRYFSVTKKFIKICENFSPYIEIFSIDELFMDVTESQKFFGGVLNMCNLIKKQINKQIGEYITCTIGISYNRLLAKLASEINKPNGIFEINKQNRDETLFAAKLTDICGLGFRLEKRLGDMGIKNLETLRNIPIEFLSASFGPFWSVHLKNLSYGEDNTNLNFFSELQDAKSISRTFTLFDDTCDERKIKQTLRNLCEEVGYKLRKMKMETRQLGLLIRGNDLSEKIHHTFKTYTSDSDEIFKNIWELFNRLNWQNSVRFLGVWVGLLEKTENLSLSIFPEQHRKDDYWQTIDNINDRWGGFTIYPASLLGGELIRPEVNGFLGDKKYQLSQITNPRG</sequence>
<dbReference type="GO" id="GO:0009432">
    <property type="term" value="P:SOS response"/>
    <property type="evidence" value="ECO:0007669"/>
    <property type="project" value="TreeGrafter"/>
</dbReference>
<dbReference type="Gene3D" id="3.40.1170.60">
    <property type="match status" value="1"/>
</dbReference>
<dbReference type="InterPro" id="IPR022880">
    <property type="entry name" value="DNApol_IV"/>
</dbReference>
<gene>
    <name evidence="3" type="ORF">COT44_00375</name>
</gene>
<dbReference type="Gene3D" id="3.30.1490.100">
    <property type="entry name" value="DNA polymerase, Y-family, little finger domain"/>
    <property type="match status" value="1"/>
</dbReference>
<evidence type="ECO:0000259" key="2">
    <source>
        <dbReference type="PROSITE" id="PS50173"/>
    </source>
</evidence>
<dbReference type="CDD" id="cd03586">
    <property type="entry name" value="PolY_Pol_IV_kappa"/>
    <property type="match status" value="1"/>
</dbReference>
<dbReference type="Gene3D" id="1.10.150.20">
    <property type="entry name" value="5' to 3' exonuclease, C-terminal subdomain"/>
    <property type="match status" value="1"/>
</dbReference>
<dbReference type="Proteomes" id="UP000228996">
    <property type="component" value="Unassembled WGS sequence"/>
</dbReference>
<dbReference type="InterPro" id="IPR036775">
    <property type="entry name" value="DNA_pol_Y-fam_lit_finger_sf"/>
</dbReference>
<dbReference type="SUPFAM" id="SSF56672">
    <property type="entry name" value="DNA/RNA polymerases"/>
    <property type="match status" value="1"/>
</dbReference>
<comment type="similarity">
    <text evidence="1">Belongs to the DNA polymerase type-Y family.</text>
</comment>
<dbReference type="InterPro" id="IPR001126">
    <property type="entry name" value="UmuC"/>
</dbReference>
<dbReference type="PANTHER" id="PTHR11076">
    <property type="entry name" value="DNA REPAIR POLYMERASE UMUC / TRANSFERASE FAMILY MEMBER"/>
    <property type="match status" value="1"/>
</dbReference>
<accession>A0A2M6XEA6</accession>
<name>A0A2M6XEA6_9BACT</name>
<dbReference type="InterPro" id="IPR043502">
    <property type="entry name" value="DNA/RNA_pol_sf"/>
</dbReference>
<dbReference type="AlphaFoldDB" id="A0A2M6XEA6"/>
<organism evidence="3 4">
    <name type="scientific">Candidatus Shapirobacteria bacterium CG08_land_8_20_14_0_20_39_18</name>
    <dbReference type="NCBI Taxonomy" id="1974883"/>
    <lineage>
        <taxon>Bacteria</taxon>
        <taxon>Candidatus Shapironibacteriota</taxon>
    </lineage>
</organism>
<dbReference type="GO" id="GO:0006281">
    <property type="term" value="P:DNA repair"/>
    <property type="evidence" value="ECO:0007669"/>
    <property type="project" value="InterPro"/>
</dbReference>
<protein>
    <recommendedName>
        <fullName evidence="2">UmuC domain-containing protein</fullName>
    </recommendedName>
</protein>
<reference evidence="4" key="1">
    <citation type="submission" date="2017-09" db="EMBL/GenBank/DDBJ databases">
        <title>Depth-based differentiation of microbial function through sediment-hosted aquifers and enrichment of novel symbionts in the deep terrestrial subsurface.</title>
        <authorList>
            <person name="Probst A.J."/>
            <person name="Ladd B."/>
            <person name="Jarett J.K."/>
            <person name="Geller-Mcgrath D.E."/>
            <person name="Sieber C.M.K."/>
            <person name="Emerson J.B."/>
            <person name="Anantharaman K."/>
            <person name="Thomas B.C."/>
            <person name="Malmstrom R."/>
            <person name="Stieglmeier M."/>
            <person name="Klingl A."/>
            <person name="Woyke T."/>
            <person name="Ryan C.M."/>
            <person name="Banfield J.F."/>
        </authorList>
    </citation>
    <scope>NUCLEOTIDE SEQUENCE [LARGE SCALE GENOMIC DNA]</scope>
</reference>
<dbReference type="SUPFAM" id="SSF100879">
    <property type="entry name" value="Lesion bypass DNA polymerase (Y-family), little finger domain"/>
    <property type="match status" value="1"/>
</dbReference>
<dbReference type="Gene3D" id="3.30.70.270">
    <property type="match status" value="1"/>
</dbReference>
<comment type="caution">
    <text evidence="3">The sequence shown here is derived from an EMBL/GenBank/DDBJ whole genome shotgun (WGS) entry which is preliminary data.</text>
</comment>
<dbReference type="Pfam" id="PF11799">
    <property type="entry name" value="IMS_C"/>
    <property type="match status" value="1"/>
</dbReference>
<evidence type="ECO:0000256" key="1">
    <source>
        <dbReference type="ARBA" id="ARBA00010945"/>
    </source>
</evidence>
<dbReference type="PROSITE" id="PS50173">
    <property type="entry name" value="UMUC"/>
    <property type="match status" value="1"/>
</dbReference>
<dbReference type="GO" id="GO:0042276">
    <property type="term" value="P:error-prone translesion synthesis"/>
    <property type="evidence" value="ECO:0007669"/>
    <property type="project" value="TreeGrafter"/>
</dbReference>
<dbReference type="GO" id="GO:0005829">
    <property type="term" value="C:cytosol"/>
    <property type="evidence" value="ECO:0007669"/>
    <property type="project" value="TreeGrafter"/>
</dbReference>
<evidence type="ECO:0000313" key="3">
    <source>
        <dbReference type="EMBL" id="PIU03969.1"/>
    </source>
</evidence>
<dbReference type="GO" id="GO:0003684">
    <property type="term" value="F:damaged DNA binding"/>
    <property type="evidence" value="ECO:0007669"/>
    <property type="project" value="InterPro"/>
</dbReference>
<dbReference type="PANTHER" id="PTHR11076:SF33">
    <property type="entry name" value="DNA POLYMERASE KAPPA"/>
    <property type="match status" value="1"/>
</dbReference>
<feature type="domain" description="UmuC" evidence="2">
    <location>
        <begin position="4"/>
        <end position="186"/>
    </location>
</feature>
<dbReference type="Pfam" id="PF00817">
    <property type="entry name" value="IMS"/>
    <property type="match status" value="1"/>
</dbReference>
<dbReference type="EMBL" id="PEYO01000002">
    <property type="protein sequence ID" value="PIU03969.1"/>
    <property type="molecule type" value="Genomic_DNA"/>
</dbReference>